<dbReference type="SUPFAM" id="SSF53067">
    <property type="entry name" value="Actin-like ATPase domain"/>
    <property type="match status" value="1"/>
</dbReference>
<dbReference type="InterPro" id="IPR036388">
    <property type="entry name" value="WH-like_DNA-bd_sf"/>
</dbReference>
<reference evidence="1 2" key="1">
    <citation type="submission" date="2016-11" db="EMBL/GenBank/DDBJ databases">
        <authorList>
            <person name="Jaros S."/>
            <person name="Januszkiewicz K."/>
            <person name="Wedrychowicz H."/>
        </authorList>
    </citation>
    <scope>NUCLEOTIDE SEQUENCE [LARGE SCALE GENOMIC DNA]</scope>
    <source>
        <strain evidence="1 2">DSM 19436</strain>
    </source>
</reference>
<keyword evidence="1" id="KW-0418">Kinase</keyword>
<proteinExistence type="predicted"/>
<accession>A0A1M4XA44</accession>
<dbReference type="InterPro" id="IPR043129">
    <property type="entry name" value="ATPase_NBD"/>
</dbReference>
<organism evidence="1 2">
    <name type="scientific">Kaistia soli DSM 19436</name>
    <dbReference type="NCBI Taxonomy" id="1122133"/>
    <lineage>
        <taxon>Bacteria</taxon>
        <taxon>Pseudomonadati</taxon>
        <taxon>Pseudomonadota</taxon>
        <taxon>Alphaproteobacteria</taxon>
        <taxon>Hyphomicrobiales</taxon>
        <taxon>Kaistiaceae</taxon>
        <taxon>Kaistia</taxon>
    </lineage>
</organism>
<dbReference type="Proteomes" id="UP000184485">
    <property type="component" value="Unassembled WGS sequence"/>
</dbReference>
<evidence type="ECO:0000313" key="1">
    <source>
        <dbReference type="EMBL" id="SHE90296.1"/>
    </source>
</evidence>
<dbReference type="PANTHER" id="PTHR18964">
    <property type="entry name" value="ROK (REPRESSOR, ORF, KINASE) FAMILY"/>
    <property type="match status" value="1"/>
</dbReference>
<protein>
    <submittedName>
        <fullName evidence="1">Sugar kinase of the NBD/HSP70 family, may contain an N-terminal HTH domain</fullName>
    </submittedName>
</protein>
<dbReference type="Pfam" id="PF13412">
    <property type="entry name" value="HTH_24"/>
    <property type="match status" value="1"/>
</dbReference>
<name>A0A1M4XA44_9HYPH</name>
<dbReference type="PANTHER" id="PTHR18964:SF169">
    <property type="entry name" value="N-ACETYLMANNOSAMINE KINASE"/>
    <property type="match status" value="1"/>
</dbReference>
<dbReference type="STRING" id="1122133.SAMN02745157_1196"/>
<dbReference type="OrthoDB" id="8403448at2"/>
<dbReference type="AlphaFoldDB" id="A0A1M4XA44"/>
<dbReference type="Gene3D" id="1.10.10.10">
    <property type="entry name" value="Winged helix-like DNA-binding domain superfamily/Winged helix DNA-binding domain"/>
    <property type="match status" value="1"/>
</dbReference>
<dbReference type="SUPFAM" id="SSF46785">
    <property type="entry name" value="Winged helix' DNA-binding domain"/>
    <property type="match status" value="1"/>
</dbReference>
<sequence length="393" mass="41835">MPFGRDYHPRIADAPMRERAVPVRGSAGRNLVHAADHNARVTLEALRRAVALTRQDLAEVTGLTAPGITNIIRRLVEAHVIRPVDGGRAARFAIEPNGAFALGVDPYGDSVQVAIVDLKGRIVHRDRRRAASAAIADVGPVMRAALSDMLDAFDPALRGRLLGIGVATPFDPAAITAALPGSLVTVERSSVAAALGERLLGAAPGDGSFVHVLFGREVRAGLMIRGHLFHGVTDRAGRIGQMRTGEDGILLDEAASTAELQPLIDRHWDAGGGSDDFLSQLDNEGRALVERWVDRAALHFVDAVIAVSGFLAPSGIFVGGRLPRDLISLFTRRFAAVRSERMAGPQQPQWLPEIVPATLGPDCVLIGAAMLPFLETLLPDPREPPEVNGFATG</sequence>
<dbReference type="GO" id="GO:0009384">
    <property type="term" value="F:N-acylmannosamine kinase activity"/>
    <property type="evidence" value="ECO:0007669"/>
    <property type="project" value="TreeGrafter"/>
</dbReference>
<keyword evidence="1" id="KW-0808">Transferase</keyword>
<gene>
    <name evidence="1" type="ORF">SAMN02745157_1196</name>
</gene>
<dbReference type="GO" id="GO:0019262">
    <property type="term" value="P:N-acetylneuraminate catabolic process"/>
    <property type="evidence" value="ECO:0007669"/>
    <property type="project" value="TreeGrafter"/>
</dbReference>
<dbReference type="InterPro" id="IPR036390">
    <property type="entry name" value="WH_DNA-bd_sf"/>
</dbReference>
<dbReference type="EMBL" id="FQUP01000001">
    <property type="protein sequence ID" value="SHE90296.1"/>
    <property type="molecule type" value="Genomic_DNA"/>
</dbReference>
<dbReference type="Gene3D" id="3.30.420.40">
    <property type="match status" value="2"/>
</dbReference>
<keyword evidence="2" id="KW-1185">Reference proteome</keyword>
<evidence type="ECO:0000313" key="2">
    <source>
        <dbReference type="Proteomes" id="UP000184485"/>
    </source>
</evidence>
<dbReference type="InterPro" id="IPR000600">
    <property type="entry name" value="ROK"/>
</dbReference>
<dbReference type="RefSeq" id="WP_073051791.1">
    <property type="nucleotide sequence ID" value="NZ_FQUP01000001.1"/>
</dbReference>